<name>A0A0E9S3F1_ANGAN</name>
<evidence type="ECO:0000313" key="1">
    <source>
        <dbReference type="EMBL" id="JAH35791.1"/>
    </source>
</evidence>
<reference evidence="1" key="2">
    <citation type="journal article" date="2015" name="Fish Shellfish Immunol.">
        <title>Early steps in the European eel (Anguilla anguilla)-Vibrio vulnificus interaction in the gills: Role of the RtxA13 toxin.</title>
        <authorList>
            <person name="Callol A."/>
            <person name="Pajuelo D."/>
            <person name="Ebbesson L."/>
            <person name="Teles M."/>
            <person name="MacKenzie S."/>
            <person name="Amaro C."/>
        </authorList>
    </citation>
    <scope>NUCLEOTIDE SEQUENCE</scope>
</reference>
<proteinExistence type="predicted"/>
<protein>
    <submittedName>
        <fullName evidence="1">Uncharacterized protein</fullName>
    </submittedName>
</protein>
<dbReference type="AlphaFoldDB" id="A0A0E9S3F1"/>
<organism evidence="1">
    <name type="scientific">Anguilla anguilla</name>
    <name type="common">European freshwater eel</name>
    <name type="synonym">Muraena anguilla</name>
    <dbReference type="NCBI Taxonomy" id="7936"/>
    <lineage>
        <taxon>Eukaryota</taxon>
        <taxon>Metazoa</taxon>
        <taxon>Chordata</taxon>
        <taxon>Craniata</taxon>
        <taxon>Vertebrata</taxon>
        <taxon>Euteleostomi</taxon>
        <taxon>Actinopterygii</taxon>
        <taxon>Neopterygii</taxon>
        <taxon>Teleostei</taxon>
        <taxon>Anguilliformes</taxon>
        <taxon>Anguillidae</taxon>
        <taxon>Anguilla</taxon>
    </lineage>
</organism>
<dbReference type="EMBL" id="GBXM01072786">
    <property type="protein sequence ID" value="JAH35791.1"/>
    <property type="molecule type" value="Transcribed_RNA"/>
</dbReference>
<reference evidence="1" key="1">
    <citation type="submission" date="2014-11" db="EMBL/GenBank/DDBJ databases">
        <authorList>
            <person name="Amaro Gonzalez C."/>
        </authorList>
    </citation>
    <scope>NUCLEOTIDE SEQUENCE</scope>
</reference>
<sequence>MYITPREDESEMSTIVTYCRQL</sequence>
<accession>A0A0E9S3F1</accession>